<organism evidence="1 2">
    <name type="scientific">Paspalum notatum var. saurae</name>
    <dbReference type="NCBI Taxonomy" id="547442"/>
    <lineage>
        <taxon>Eukaryota</taxon>
        <taxon>Viridiplantae</taxon>
        <taxon>Streptophyta</taxon>
        <taxon>Embryophyta</taxon>
        <taxon>Tracheophyta</taxon>
        <taxon>Spermatophyta</taxon>
        <taxon>Magnoliopsida</taxon>
        <taxon>Liliopsida</taxon>
        <taxon>Poales</taxon>
        <taxon>Poaceae</taxon>
        <taxon>PACMAD clade</taxon>
        <taxon>Panicoideae</taxon>
        <taxon>Andropogonodae</taxon>
        <taxon>Paspaleae</taxon>
        <taxon>Paspalinae</taxon>
        <taxon>Paspalum</taxon>
    </lineage>
</organism>
<dbReference type="PANTHER" id="PTHR33983:SF9">
    <property type="entry name" value="EXPRESSED PROTEIN"/>
    <property type="match status" value="1"/>
</dbReference>
<evidence type="ECO:0000313" key="1">
    <source>
        <dbReference type="EMBL" id="WVZ60462.1"/>
    </source>
</evidence>
<feature type="non-terminal residue" evidence="1">
    <location>
        <position position="192"/>
    </location>
</feature>
<dbReference type="PANTHER" id="PTHR33983">
    <property type="entry name" value="OS07G0185900 PROTEIN"/>
    <property type="match status" value="1"/>
</dbReference>
<dbReference type="AlphaFoldDB" id="A0AAQ3WGB2"/>
<accession>A0AAQ3WGB2</accession>
<sequence length="192" mass="20368">MSRYVEMLDMGVRIAARFHSHCPQTARMYYKPPQTTHQAAATSSADGANNGGGSFGFGLDAAPAALRPLTAAGCRTPPCLLLLARARPASGREEMSRYVEMLDMGVRIAARFHSHCPQTARMYYKPPQTQQSAATTTSSAGAADDAAKAGSGFGLDVFRPFASAASAGEFGACARPGFRPHDFDTAQVVVYE</sequence>
<proteinExistence type="predicted"/>
<dbReference type="Proteomes" id="UP001341281">
    <property type="component" value="Chromosome 02"/>
</dbReference>
<reference evidence="1 2" key="1">
    <citation type="submission" date="2024-02" db="EMBL/GenBank/DDBJ databases">
        <title>High-quality chromosome-scale genome assembly of Pensacola bahiagrass (Paspalum notatum Flugge var. saurae).</title>
        <authorList>
            <person name="Vega J.M."/>
            <person name="Podio M."/>
            <person name="Orjuela J."/>
            <person name="Siena L.A."/>
            <person name="Pessino S.C."/>
            <person name="Combes M.C."/>
            <person name="Mariac C."/>
            <person name="Albertini E."/>
            <person name="Pupilli F."/>
            <person name="Ortiz J.P.A."/>
            <person name="Leblanc O."/>
        </authorList>
    </citation>
    <scope>NUCLEOTIDE SEQUENCE [LARGE SCALE GENOMIC DNA]</scope>
    <source>
        <strain evidence="1">R1</strain>
        <tissue evidence="1">Leaf</tissue>
    </source>
</reference>
<protein>
    <submittedName>
        <fullName evidence="1">Uncharacterized protein</fullName>
    </submittedName>
</protein>
<keyword evidence="2" id="KW-1185">Reference proteome</keyword>
<name>A0AAQ3WGB2_PASNO</name>
<gene>
    <name evidence="1" type="ORF">U9M48_010479</name>
</gene>
<dbReference type="EMBL" id="CP144746">
    <property type="protein sequence ID" value="WVZ60462.1"/>
    <property type="molecule type" value="Genomic_DNA"/>
</dbReference>
<evidence type="ECO:0000313" key="2">
    <source>
        <dbReference type="Proteomes" id="UP001341281"/>
    </source>
</evidence>